<feature type="transmembrane region" description="Helical" evidence="1">
    <location>
        <begin position="29"/>
        <end position="49"/>
    </location>
</feature>
<keyword evidence="1" id="KW-0812">Transmembrane</keyword>
<dbReference type="InterPro" id="IPR050640">
    <property type="entry name" value="Bact_2-comp_sensor_kinase"/>
</dbReference>
<dbReference type="PANTHER" id="PTHR34220">
    <property type="entry name" value="SENSOR HISTIDINE KINASE YPDA"/>
    <property type="match status" value="1"/>
</dbReference>
<protein>
    <recommendedName>
        <fullName evidence="2">Signal transduction histidine kinase internal region domain-containing protein</fullName>
    </recommendedName>
</protein>
<dbReference type="EMBL" id="AP027272">
    <property type="protein sequence ID" value="BDX06600.1"/>
    <property type="molecule type" value="Genomic_DNA"/>
</dbReference>
<dbReference type="AlphaFoldDB" id="A0AA48I632"/>
<dbReference type="InterPro" id="IPR036890">
    <property type="entry name" value="HATPase_C_sf"/>
</dbReference>
<keyword evidence="4" id="KW-1185">Reference proteome</keyword>
<dbReference type="PANTHER" id="PTHR34220:SF7">
    <property type="entry name" value="SENSOR HISTIDINE KINASE YPDA"/>
    <property type="match status" value="1"/>
</dbReference>
<gene>
    <name evidence="3" type="ORF">MACH26_21210</name>
</gene>
<feature type="transmembrane region" description="Helical" evidence="1">
    <location>
        <begin position="69"/>
        <end position="89"/>
    </location>
</feature>
<evidence type="ECO:0000256" key="1">
    <source>
        <dbReference type="SAM" id="Phobius"/>
    </source>
</evidence>
<evidence type="ECO:0000259" key="2">
    <source>
        <dbReference type="Pfam" id="PF06580"/>
    </source>
</evidence>
<dbReference type="GO" id="GO:0000155">
    <property type="term" value="F:phosphorelay sensor kinase activity"/>
    <property type="evidence" value="ECO:0007669"/>
    <property type="project" value="InterPro"/>
</dbReference>
<feature type="transmembrane region" description="Helical" evidence="1">
    <location>
        <begin position="101"/>
        <end position="127"/>
    </location>
</feature>
<dbReference type="InterPro" id="IPR010559">
    <property type="entry name" value="Sig_transdc_His_kin_internal"/>
</dbReference>
<accession>A0AA48I632</accession>
<dbReference type="Gene3D" id="3.30.565.10">
    <property type="entry name" value="Histidine kinase-like ATPase, C-terminal domain"/>
    <property type="match status" value="1"/>
</dbReference>
<evidence type="ECO:0000313" key="4">
    <source>
        <dbReference type="Proteomes" id="UP001333710"/>
    </source>
</evidence>
<dbReference type="GO" id="GO:0016020">
    <property type="term" value="C:membrane"/>
    <property type="evidence" value="ECO:0007669"/>
    <property type="project" value="InterPro"/>
</dbReference>
<keyword evidence="1" id="KW-0472">Membrane</keyword>
<dbReference type="KEGG" id="pmaw:MACH26_21210"/>
<name>A0AA48I632_9ALTE</name>
<dbReference type="Pfam" id="PF06580">
    <property type="entry name" value="His_kinase"/>
    <property type="match status" value="1"/>
</dbReference>
<keyword evidence="1" id="KW-1133">Transmembrane helix</keyword>
<dbReference type="SUPFAM" id="SSF55874">
    <property type="entry name" value="ATPase domain of HSP90 chaperone/DNA topoisomerase II/histidine kinase"/>
    <property type="match status" value="1"/>
</dbReference>
<organism evidence="3 4">
    <name type="scientific">Planctobacterium marinum</name>
    <dbReference type="NCBI Taxonomy" id="1631968"/>
    <lineage>
        <taxon>Bacteria</taxon>
        <taxon>Pseudomonadati</taxon>
        <taxon>Pseudomonadota</taxon>
        <taxon>Gammaproteobacteria</taxon>
        <taxon>Alteromonadales</taxon>
        <taxon>Alteromonadaceae</taxon>
        <taxon>Planctobacterium</taxon>
    </lineage>
</organism>
<evidence type="ECO:0000313" key="3">
    <source>
        <dbReference type="EMBL" id="BDX06600.1"/>
    </source>
</evidence>
<reference evidence="3" key="1">
    <citation type="submission" date="2023-01" db="EMBL/GenBank/DDBJ databases">
        <title>Complete genome sequence of Planctobacterium marinum strain Dej080120_11.</title>
        <authorList>
            <person name="Ueki S."/>
            <person name="Maruyama F."/>
        </authorList>
    </citation>
    <scope>NUCLEOTIDE SEQUENCE</scope>
    <source>
        <strain evidence="3">Dej080120_11</strain>
    </source>
</reference>
<sequence length="380" mass="43376">MAQASLDKPEDSGILNLNDAIGRLKNWRILIGSSVILLIQALLSFNLKFHAENIFLQSLDSWLNAAATVFYWYFPAILAAPFLVAFAPLTRANELGWLRFTIFNCLFVVSATLLIQISSMAILHYGLAQDWQQGSFSNMVGYFYRNTPWHADLILIFALFAFGYAFDYSQRLRNKELEEQRLKAELLNAELQTLKSQLNPHFLFNVLNGISGLIRVGRHEDATDSLSDLSVMLRTILENRDTELVTVKDELDFIELYLALQQMRFNDKLEVNINCDNQVLKYKLPFMVMQPLVENAIQHGAQLETAGNVIDIKLFQEKDKLHFEVTNRVPKNTSESGFGIGVGNNRARLERIYGQNYSLELKALPERYFLTSLIIPVNVV</sequence>
<feature type="transmembrane region" description="Helical" evidence="1">
    <location>
        <begin position="147"/>
        <end position="166"/>
    </location>
</feature>
<feature type="domain" description="Signal transduction histidine kinase internal region" evidence="2">
    <location>
        <begin position="189"/>
        <end position="269"/>
    </location>
</feature>
<proteinExistence type="predicted"/>
<dbReference type="Proteomes" id="UP001333710">
    <property type="component" value="Chromosome"/>
</dbReference>